<keyword evidence="11" id="KW-1185">Reference proteome</keyword>
<keyword evidence="8" id="KW-0812">Transmembrane</keyword>
<proteinExistence type="predicted"/>
<dbReference type="AlphaFoldDB" id="A0A8X8BQE2"/>
<evidence type="ECO:0000313" key="10">
    <source>
        <dbReference type="EMBL" id="KAG2466603.1"/>
    </source>
</evidence>
<evidence type="ECO:0000256" key="5">
    <source>
        <dbReference type="PROSITE-ProRule" id="PRU00076"/>
    </source>
</evidence>
<keyword evidence="3" id="KW-0677">Repeat</keyword>
<dbReference type="PROSITE" id="PS00010">
    <property type="entry name" value="ASX_HYDROXYL"/>
    <property type="match status" value="1"/>
</dbReference>
<evidence type="ECO:0000256" key="6">
    <source>
        <dbReference type="PROSITE-ProRule" id="PRU00461"/>
    </source>
</evidence>
<feature type="region of interest" description="Disordered" evidence="7">
    <location>
        <begin position="1205"/>
        <end position="1226"/>
    </location>
</feature>
<keyword evidence="8" id="KW-0472">Membrane</keyword>
<feature type="domain" description="EGF-like" evidence="9">
    <location>
        <begin position="932"/>
        <end position="973"/>
    </location>
</feature>
<gene>
    <name evidence="10" type="primary">Egf</name>
    <name evidence="10" type="ORF">GTO96_0021061</name>
</gene>
<dbReference type="SMART" id="SM00181">
    <property type="entry name" value="EGF"/>
    <property type="match status" value="6"/>
</dbReference>
<dbReference type="PROSITE" id="PS50026">
    <property type="entry name" value="EGF_3"/>
    <property type="match status" value="3"/>
</dbReference>
<feature type="non-terminal residue" evidence="10">
    <location>
        <position position="1226"/>
    </location>
</feature>
<dbReference type="SMART" id="SM00179">
    <property type="entry name" value="EGF_CA"/>
    <property type="match status" value="5"/>
</dbReference>
<dbReference type="PROSITE" id="PS51120">
    <property type="entry name" value="LDLRB"/>
    <property type="match status" value="4"/>
</dbReference>
<feature type="non-terminal residue" evidence="10">
    <location>
        <position position="1"/>
    </location>
</feature>
<dbReference type="SUPFAM" id="SSF57184">
    <property type="entry name" value="Growth factor receptor domain"/>
    <property type="match status" value="2"/>
</dbReference>
<feature type="transmembrane region" description="Helical" evidence="8">
    <location>
        <begin position="993"/>
        <end position="1015"/>
    </location>
</feature>
<dbReference type="Gene3D" id="2.120.10.30">
    <property type="entry name" value="TolB, C-terminal domain"/>
    <property type="match status" value="2"/>
</dbReference>
<dbReference type="Pfam" id="PF14670">
    <property type="entry name" value="FXa_inhibition"/>
    <property type="match status" value="1"/>
</dbReference>
<feature type="disulfide bond" evidence="5">
    <location>
        <begin position="963"/>
        <end position="972"/>
    </location>
</feature>
<dbReference type="Pfam" id="PF07645">
    <property type="entry name" value="EGF_CA"/>
    <property type="match status" value="1"/>
</dbReference>
<comment type="caution">
    <text evidence="5">Lacks conserved residue(s) required for the propagation of feature annotation.</text>
</comment>
<feature type="compositionally biased region" description="Basic and acidic residues" evidence="7">
    <location>
        <begin position="1093"/>
        <end position="1105"/>
    </location>
</feature>
<comment type="caution">
    <text evidence="10">The sequence shown here is derived from an EMBL/GenBank/DDBJ whole genome shotgun (WGS) entry which is preliminary data.</text>
</comment>
<dbReference type="Gene3D" id="2.10.25.10">
    <property type="entry name" value="Laminin"/>
    <property type="match status" value="4"/>
</dbReference>
<dbReference type="FunFam" id="2.10.25.10:FF:000038">
    <property type="entry name" value="Fibrillin 2"/>
    <property type="match status" value="1"/>
</dbReference>
<dbReference type="GO" id="GO:0007173">
    <property type="term" value="P:epidermal growth factor receptor signaling pathway"/>
    <property type="evidence" value="ECO:0007669"/>
    <property type="project" value="TreeGrafter"/>
</dbReference>
<dbReference type="FunFam" id="2.10.25.10:FF:000219">
    <property type="entry name" value="Pro-epidermal growth factor"/>
    <property type="match status" value="1"/>
</dbReference>
<dbReference type="InterPro" id="IPR009030">
    <property type="entry name" value="Growth_fac_rcpt_cys_sf"/>
</dbReference>
<keyword evidence="8" id="KW-1133">Transmembrane helix</keyword>
<name>A0A8X8BQE2_POLSE</name>
<organism evidence="10 11">
    <name type="scientific">Polypterus senegalus</name>
    <name type="common">Senegal bichir</name>
    <dbReference type="NCBI Taxonomy" id="55291"/>
    <lineage>
        <taxon>Eukaryota</taxon>
        <taxon>Metazoa</taxon>
        <taxon>Chordata</taxon>
        <taxon>Craniata</taxon>
        <taxon>Vertebrata</taxon>
        <taxon>Euteleostomi</taxon>
        <taxon>Actinopterygii</taxon>
        <taxon>Polypteriformes</taxon>
        <taxon>Polypteridae</taxon>
        <taxon>Polypterus</taxon>
    </lineage>
</organism>
<feature type="repeat" description="LDL-receptor class B" evidence="6">
    <location>
        <begin position="560"/>
        <end position="602"/>
    </location>
</feature>
<feature type="repeat" description="LDL-receptor class B" evidence="6">
    <location>
        <begin position="603"/>
        <end position="646"/>
    </location>
</feature>
<feature type="repeat" description="LDL-receptor class B" evidence="6">
    <location>
        <begin position="647"/>
        <end position="689"/>
    </location>
</feature>
<sequence>MAKNSRASTNSNKFCKKPVRVCVETMKVPLSNRCQCLTVQARPQYPRRTPNPPTTSFMCTLSEILLVAGSASPHMQLHSHSYLLSRFILHPDRSFWARRSARQSCLEGEWEEDGALCVAFAPYLIFSYGSSIFQVDREGTNLKRLVANTSSSVILDYHHSEDRIYWADMSRQGMIGRAFMNGTRKEIVHVTGEGVSGFTVNWIQNTIIWSNHIKGTIEEVTVNGSNPHLLFGDLFHPSDVIVDPYERLLFWLSDGLLATVDCAPSTGGKVKSIFSSHEKLETISLDFNDKRVFWVQYGQEEEEATVGSCDYSGAAVHMMRLLAQSRPFRMSLYADHIYYTDLKRRAIRRTHKYTGRNVVTLNLKPSFDVLADVKVVFPLTSLTDWTGAPLTTDSGCASGQDSCRSVCVSDGDQQCRCAEGFTLTKNGTACEELLPCLSDLTSCSHYCMQTEEGAVCSCPEGSMLAPDGRTCTGPQPYLLFANIHDIRRIHFDGTLYETLLDKQMGRVLALDYDPVESKIYFAHTALKQIERANLDGTEREVLASEDLGLCGGLTVDWINRKLYWTDSGRSEIKKSDLNRMQGEVIIQDNMTKPRGIIVHPLAKRLFWTDEGDKPLIESAFLDGSGRRIVVSTQLIAPTGLAVDYLVDKLYWCDAKRSVIEVAELDGTHRRILTQNNVGRPFSVAVFEDYLWFTDWKNPSVVRVDKRSGQNGVRLRGNMSRPSSLVIVHPLAKPGADPCLSNNGGCSHKCDNRFGVAHCSCHPQFLKGADGRSCYWSESVPLSDEPDSGRLNLSNTPLNSEGSPAFPVTRPTAGGDASLRILLEAEIMISDEGDDCAEQECDINAQCVLTEGGAVCQCIEGFAGNGSTCKDIDECYTGIALCQRGIAVCINTEGGYICKCHAGYTGDGMSCLEFTIPPPRNVYETTHPWNDERHHSCPASHAEYCLHEGVCFHIPEIESYACNCVTGYMGERCQFSDLEWWELQREEEEKRRNLTIAVCMIILVLVLTVGACVTYCNRQKEYPVKNPCTDEMSEGSSSVDSVTGTSGSSAKRVIKWSDRRVPQFGLPEGGCWAPQSCDRKPQHAETDPLQAGKDNPRVESAPREAGLEEDERGFKVGGWKVDNLRQDDDATLTGENEDGLQGPITKVKEHGEKIMRLKLNIKKTKVLTGGRRASLGDDACLLGPNGQGMSHRGTHHRPACGTTAMKASEKKEKEKNVIETPQCLQPH</sequence>
<dbReference type="CDD" id="cd00054">
    <property type="entry name" value="EGF_CA"/>
    <property type="match status" value="1"/>
</dbReference>
<feature type="domain" description="EGF-like" evidence="9">
    <location>
        <begin position="831"/>
        <end position="869"/>
    </location>
</feature>
<dbReference type="InterPro" id="IPR050778">
    <property type="entry name" value="Cueball_EGF_LRP_Nidogen"/>
</dbReference>
<evidence type="ECO:0000313" key="11">
    <source>
        <dbReference type="Proteomes" id="UP000886611"/>
    </source>
</evidence>
<dbReference type="GO" id="GO:0060070">
    <property type="term" value="P:canonical Wnt signaling pathway"/>
    <property type="evidence" value="ECO:0007669"/>
    <property type="project" value="TreeGrafter"/>
</dbReference>
<dbReference type="PANTHER" id="PTHR46513:SF5">
    <property type="entry name" value="PRO-EPIDERMAL GROWTH FACTOR"/>
    <property type="match status" value="1"/>
</dbReference>
<keyword evidence="2" id="KW-0732">Signal</keyword>
<dbReference type="EMBL" id="JAATIS010001241">
    <property type="protein sequence ID" value="KAG2466603.1"/>
    <property type="molecule type" value="Genomic_DNA"/>
</dbReference>
<dbReference type="SUPFAM" id="SSF57196">
    <property type="entry name" value="EGF/Laminin"/>
    <property type="match status" value="1"/>
</dbReference>
<dbReference type="FunFam" id="2.120.10.30:FF:000036">
    <property type="entry name" value="Pro-epidermal growth factor"/>
    <property type="match status" value="1"/>
</dbReference>
<dbReference type="InterPro" id="IPR001881">
    <property type="entry name" value="EGF-like_Ca-bd_dom"/>
</dbReference>
<dbReference type="InterPro" id="IPR018097">
    <property type="entry name" value="EGF_Ca-bd_CS"/>
</dbReference>
<feature type="repeat" description="LDL-receptor class B" evidence="6">
    <location>
        <begin position="517"/>
        <end position="559"/>
    </location>
</feature>
<dbReference type="GO" id="GO:0005509">
    <property type="term" value="F:calcium ion binding"/>
    <property type="evidence" value="ECO:0007669"/>
    <property type="project" value="InterPro"/>
</dbReference>
<evidence type="ECO:0000256" key="2">
    <source>
        <dbReference type="ARBA" id="ARBA00022729"/>
    </source>
</evidence>
<dbReference type="Proteomes" id="UP000886611">
    <property type="component" value="Unassembled WGS sequence"/>
</dbReference>
<dbReference type="GO" id="GO:0008284">
    <property type="term" value="P:positive regulation of cell population proliferation"/>
    <property type="evidence" value="ECO:0007669"/>
    <property type="project" value="TreeGrafter"/>
</dbReference>
<dbReference type="PROSITE" id="PS00022">
    <property type="entry name" value="EGF_1"/>
    <property type="match status" value="1"/>
</dbReference>
<dbReference type="GO" id="GO:0042813">
    <property type="term" value="F:Wnt receptor activity"/>
    <property type="evidence" value="ECO:0007669"/>
    <property type="project" value="TreeGrafter"/>
</dbReference>
<dbReference type="InterPro" id="IPR000742">
    <property type="entry name" value="EGF"/>
</dbReference>
<dbReference type="GO" id="GO:0017147">
    <property type="term" value="F:Wnt-protein binding"/>
    <property type="evidence" value="ECO:0007669"/>
    <property type="project" value="TreeGrafter"/>
</dbReference>
<protein>
    <submittedName>
        <fullName evidence="10">EGF factor</fullName>
    </submittedName>
</protein>
<feature type="domain" description="EGF-like" evidence="9">
    <location>
        <begin position="870"/>
        <end position="911"/>
    </location>
</feature>
<dbReference type="PANTHER" id="PTHR46513">
    <property type="entry name" value="VITELLOGENIN RECEPTOR-LIKE PROTEIN-RELATED-RELATED"/>
    <property type="match status" value="1"/>
</dbReference>
<feature type="disulfide bond" evidence="5">
    <location>
        <begin position="944"/>
        <end position="961"/>
    </location>
</feature>
<evidence type="ECO:0000256" key="3">
    <source>
        <dbReference type="ARBA" id="ARBA00022737"/>
    </source>
</evidence>
<feature type="region of interest" description="Disordered" evidence="7">
    <location>
        <begin position="1071"/>
        <end position="1113"/>
    </location>
</feature>
<evidence type="ECO:0000256" key="8">
    <source>
        <dbReference type="SAM" id="Phobius"/>
    </source>
</evidence>
<dbReference type="GO" id="GO:0043410">
    <property type="term" value="P:positive regulation of MAPK cascade"/>
    <property type="evidence" value="ECO:0007669"/>
    <property type="project" value="TreeGrafter"/>
</dbReference>
<dbReference type="InterPro" id="IPR000033">
    <property type="entry name" value="LDLR_classB_rpt"/>
</dbReference>
<dbReference type="InterPro" id="IPR011042">
    <property type="entry name" value="6-blade_b-propeller_TolB-like"/>
</dbReference>
<dbReference type="PROSITE" id="PS01186">
    <property type="entry name" value="EGF_2"/>
    <property type="match status" value="3"/>
</dbReference>
<keyword evidence="4 5" id="KW-1015">Disulfide bond</keyword>
<feature type="compositionally biased region" description="Basic and acidic residues" evidence="7">
    <location>
        <begin position="1076"/>
        <end position="1085"/>
    </location>
</feature>
<evidence type="ECO:0000259" key="9">
    <source>
        <dbReference type="PROSITE" id="PS50026"/>
    </source>
</evidence>
<reference evidence="10 11" key="1">
    <citation type="journal article" date="2021" name="Cell">
        <title>Tracing the genetic footprints of vertebrate landing in non-teleost ray-finned fishes.</title>
        <authorList>
            <person name="Bi X."/>
            <person name="Wang K."/>
            <person name="Yang L."/>
            <person name="Pan H."/>
            <person name="Jiang H."/>
            <person name="Wei Q."/>
            <person name="Fang M."/>
            <person name="Yu H."/>
            <person name="Zhu C."/>
            <person name="Cai Y."/>
            <person name="He Y."/>
            <person name="Gan X."/>
            <person name="Zeng H."/>
            <person name="Yu D."/>
            <person name="Zhu Y."/>
            <person name="Jiang H."/>
            <person name="Qiu Q."/>
            <person name="Yang H."/>
            <person name="Zhang Y.E."/>
            <person name="Wang W."/>
            <person name="Zhu M."/>
            <person name="He S."/>
            <person name="Zhang G."/>
        </authorList>
    </citation>
    <scope>NUCLEOTIDE SEQUENCE [LARGE SCALE GENOMIC DNA]</scope>
    <source>
        <strain evidence="10">Bchr_013</strain>
    </source>
</reference>
<dbReference type="GO" id="GO:0005886">
    <property type="term" value="C:plasma membrane"/>
    <property type="evidence" value="ECO:0007669"/>
    <property type="project" value="TreeGrafter"/>
</dbReference>
<dbReference type="Pfam" id="PF00058">
    <property type="entry name" value="Ldl_recept_b"/>
    <property type="match status" value="2"/>
</dbReference>
<evidence type="ECO:0000256" key="7">
    <source>
        <dbReference type="SAM" id="MobiDB-lite"/>
    </source>
</evidence>
<evidence type="ECO:0000256" key="4">
    <source>
        <dbReference type="ARBA" id="ARBA00023157"/>
    </source>
</evidence>
<dbReference type="InterPro" id="IPR000152">
    <property type="entry name" value="EGF-type_Asp/Asn_hydroxyl_site"/>
</dbReference>
<dbReference type="PROSITE" id="PS01187">
    <property type="entry name" value="EGF_CA"/>
    <property type="match status" value="1"/>
</dbReference>
<evidence type="ECO:0000256" key="1">
    <source>
        <dbReference type="ARBA" id="ARBA00022536"/>
    </source>
</evidence>
<accession>A0A8X8BQE2</accession>
<dbReference type="SMART" id="SM00135">
    <property type="entry name" value="LY"/>
    <property type="match status" value="9"/>
</dbReference>
<feature type="compositionally biased region" description="Basic and acidic residues" evidence="7">
    <location>
        <begin position="1206"/>
        <end position="1216"/>
    </location>
</feature>
<dbReference type="InterPro" id="IPR049883">
    <property type="entry name" value="NOTCH1_EGF-like"/>
</dbReference>
<dbReference type="GO" id="GO:0008083">
    <property type="term" value="F:growth factor activity"/>
    <property type="evidence" value="ECO:0007669"/>
    <property type="project" value="TreeGrafter"/>
</dbReference>
<dbReference type="SUPFAM" id="SSF63825">
    <property type="entry name" value="YWTD domain"/>
    <property type="match status" value="2"/>
</dbReference>
<keyword evidence="1 5" id="KW-0245">EGF-like domain</keyword>
<dbReference type="FunFam" id="2.120.10.30:FF:000028">
    <property type="entry name" value="Pro-epidermal growth factor"/>
    <property type="match status" value="1"/>
</dbReference>